<reference evidence="5" key="1">
    <citation type="submission" date="2016-09" db="EMBL/GenBank/DDBJ databases">
        <authorList>
            <person name="Wan X."/>
            <person name="Hou S."/>
        </authorList>
    </citation>
    <scope>NUCLEOTIDE SEQUENCE [LARGE SCALE GENOMIC DNA]</scope>
    <source>
        <strain evidence="5">KH87</strain>
    </source>
</reference>
<keyword evidence="4" id="KW-0670">Pyruvate</keyword>
<dbReference type="Proteomes" id="UP000242258">
    <property type="component" value="Unassembled WGS sequence"/>
</dbReference>
<keyword evidence="1" id="KW-0560">Oxidoreductase</keyword>
<dbReference type="InterPro" id="IPR029753">
    <property type="entry name" value="D-isomer_DH_CS"/>
</dbReference>
<dbReference type="CDD" id="cd12164">
    <property type="entry name" value="GDH_like_2"/>
    <property type="match status" value="1"/>
</dbReference>
<dbReference type="GO" id="GO:0016616">
    <property type="term" value="F:oxidoreductase activity, acting on the CH-OH group of donors, NAD or NADP as acceptor"/>
    <property type="evidence" value="ECO:0007669"/>
    <property type="project" value="UniProtKB-ARBA"/>
</dbReference>
<dbReference type="STRING" id="1628148.BI198_15025"/>
<evidence type="ECO:0000313" key="4">
    <source>
        <dbReference type="EMBL" id="OEY70726.1"/>
    </source>
</evidence>
<proteinExistence type="predicted"/>
<name>A0A1E7Q9B0_9GAMM</name>
<dbReference type="InterPro" id="IPR006140">
    <property type="entry name" value="D-isomer_DH_NAD-bd"/>
</dbReference>
<keyword evidence="5" id="KW-1185">Reference proteome</keyword>
<evidence type="ECO:0000313" key="5">
    <source>
        <dbReference type="Proteomes" id="UP000242258"/>
    </source>
</evidence>
<organism evidence="4 5">
    <name type="scientific">Rheinheimera salexigens</name>
    <dbReference type="NCBI Taxonomy" id="1628148"/>
    <lineage>
        <taxon>Bacteria</taxon>
        <taxon>Pseudomonadati</taxon>
        <taxon>Pseudomonadota</taxon>
        <taxon>Gammaproteobacteria</taxon>
        <taxon>Chromatiales</taxon>
        <taxon>Chromatiaceae</taxon>
        <taxon>Rheinheimera</taxon>
    </lineage>
</organism>
<evidence type="ECO:0000256" key="2">
    <source>
        <dbReference type="ARBA" id="ARBA00023027"/>
    </source>
</evidence>
<protein>
    <submittedName>
        <fullName evidence="4">Glyoxylate/hydroxypyruvate reductase A</fullName>
    </submittedName>
</protein>
<dbReference type="InterPro" id="IPR036291">
    <property type="entry name" value="NAD(P)-bd_dom_sf"/>
</dbReference>
<dbReference type="GO" id="GO:0051287">
    <property type="term" value="F:NAD binding"/>
    <property type="evidence" value="ECO:0007669"/>
    <property type="project" value="InterPro"/>
</dbReference>
<dbReference type="OrthoDB" id="9787219at2"/>
<dbReference type="Pfam" id="PF02826">
    <property type="entry name" value="2-Hacid_dh_C"/>
    <property type="match status" value="1"/>
</dbReference>
<comment type="caution">
    <text evidence="4">The sequence shown here is derived from an EMBL/GenBank/DDBJ whole genome shotgun (WGS) entry which is preliminary data.</text>
</comment>
<dbReference type="PANTHER" id="PTHR43333:SF1">
    <property type="entry name" value="D-ISOMER SPECIFIC 2-HYDROXYACID DEHYDROGENASE NAD-BINDING DOMAIN-CONTAINING PROTEIN"/>
    <property type="match status" value="1"/>
</dbReference>
<feature type="domain" description="D-isomer specific 2-hydroxyacid dehydrogenase NAD-binding" evidence="3">
    <location>
        <begin position="111"/>
        <end position="271"/>
    </location>
</feature>
<dbReference type="SUPFAM" id="SSF51735">
    <property type="entry name" value="NAD(P)-binding Rossmann-fold domains"/>
    <property type="match status" value="1"/>
</dbReference>
<dbReference type="PROSITE" id="PS00671">
    <property type="entry name" value="D_2_HYDROXYACID_DH_3"/>
    <property type="match status" value="1"/>
</dbReference>
<dbReference type="AlphaFoldDB" id="A0A1E7Q9B0"/>
<dbReference type="EMBL" id="MKEK01000001">
    <property type="protein sequence ID" value="OEY70726.1"/>
    <property type="molecule type" value="Genomic_DNA"/>
</dbReference>
<evidence type="ECO:0000259" key="3">
    <source>
        <dbReference type="Pfam" id="PF02826"/>
    </source>
</evidence>
<sequence length="306" mass="33909">MSIALIIPDRDLTELQQRLQQKLPQTEVEIWPNISQAQNIEFALVWKPPLGSLSSLPNLKAIQCFGAGVDAILQDSSIPLVPIARIVDDRLSQTMVSYLDGVVAHYQLRFDTFLQQQQQQIWKPKSPRKLTHICILGLGELGTAAAKHFVALGYKVSGWSRRAKSLPQVTSYSGDTELAAAVTDADVVICLLPLTEQTDSLLNDEVFAVFKTNSILINVARGAIVDDNALIRALDSGKLQAACLDVFRQEPLPAEHPFWQHPAVFITPHISAVTNIEAAIEQTILNYQRQQQGLPMQNLIDIKQGY</sequence>
<evidence type="ECO:0000256" key="1">
    <source>
        <dbReference type="ARBA" id="ARBA00023002"/>
    </source>
</evidence>
<gene>
    <name evidence="4" type="ORF">BI198_15025</name>
</gene>
<dbReference type="RefSeq" id="WP_070050280.1">
    <property type="nucleotide sequence ID" value="NZ_CBCSDO010000002.1"/>
</dbReference>
<dbReference type="Gene3D" id="3.40.50.720">
    <property type="entry name" value="NAD(P)-binding Rossmann-like Domain"/>
    <property type="match status" value="2"/>
</dbReference>
<dbReference type="PANTHER" id="PTHR43333">
    <property type="entry name" value="2-HACID_DH_C DOMAIN-CONTAINING PROTEIN"/>
    <property type="match status" value="1"/>
</dbReference>
<accession>A0A1E7Q9B0</accession>
<keyword evidence="2" id="KW-0520">NAD</keyword>